<evidence type="ECO:0000313" key="1">
    <source>
        <dbReference type="EMBL" id="MSE14381.1"/>
    </source>
</evidence>
<reference evidence="1 2" key="1">
    <citation type="submission" date="2019-11" db="EMBL/GenBank/DDBJ databases">
        <title>Draft Genome Sequence of Plant Growth-Promoting Rhizosphere-Associated Bacteria.</title>
        <authorList>
            <person name="Vasilyev I.Y."/>
            <person name="Radchenko V."/>
            <person name="Ilnitskaya E.V."/>
        </authorList>
    </citation>
    <scope>NUCLEOTIDE SEQUENCE [LARGE SCALE GENOMIC DNA]</scope>
    <source>
        <strain evidence="1 2">VRA_MhP_f</strain>
    </source>
</reference>
<dbReference type="RefSeq" id="WP_033772462.1">
    <property type="nucleotide sequence ID" value="NZ_JACSWW010000004.1"/>
</dbReference>
<accession>A0A7X2MJQ3</accession>
<organism evidence="1 2">
    <name type="scientific">Enterobacter agglomerans</name>
    <name type="common">Erwinia herbicola</name>
    <name type="synonym">Pantoea agglomerans</name>
    <dbReference type="NCBI Taxonomy" id="549"/>
    <lineage>
        <taxon>Bacteria</taxon>
        <taxon>Pseudomonadati</taxon>
        <taxon>Pseudomonadota</taxon>
        <taxon>Gammaproteobacteria</taxon>
        <taxon>Enterobacterales</taxon>
        <taxon>Erwiniaceae</taxon>
        <taxon>Pantoea</taxon>
        <taxon>Pantoea agglomerans group</taxon>
    </lineage>
</organism>
<gene>
    <name evidence="1" type="ORF">GKC49_04250</name>
</gene>
<evidence type="ECO:0000313" key="2">
    <source>
        <dbReference type="Proteomes" id="UP000461948"/>
    </source>
</evidence>
<comment type="caution">
    <text evidence="1">The sequence shown here is derived from an EMBL/GenBank/DDBJ whole genome shotgun (WGS) entry which is preliminary data.</text>
</comment>
<dbReference type="EMBL" id="WKLC01000102">
    <property type="protein sequence ID" value="MSE14381.1"/>
    <property type="molecule type" value="Genomic_DNA"/>
</dbReference>
<protein>
    <submittedName>
        <fullName evidence="1">Uncharacterized protein</fullName>
    </submittedName>
</protein>
<sequence length="153" mass="16822">MEQIASVKLIEKSKASDFKQATSEVIVGDKPTGFTIDGQVLEAAVKVDSDRYILFTTDDVIFDESLTVTLISLSKGKLESLQIGNEYSSGSFEELSVHDEYIRFNFIGHSAWVIKVNGSPKLRLPFVSDTRGVKRASGLKTYLSIDAKPCPSI</sequence>
<name>A0A7X2MJQ3_ENTAG</name>
<dbReference type="AlphaFoldDB" id="A0A7X2MJQ3"/>
<dbReference type="Proteomes" id="UP000461948">
    <property type="component" value="Unassembled WGS sequence"/>
</dbReference>
<proteinExistence type="predicted"/>